<evidence type="ECO:0000313" key="3">
    <source>
        <dbReference type="Proteomes" id="UP000253908"/>
    </source>
</evidence>
<reference evidence="3" key="1">
    <citation type="submission" date="2017-11" db="EMBL/GenBank/DDBJ databases">
        <authorList>
            <person name="Zhu W."/>
        </authorList>
    </citation>
    <scope>NUCLEOTIDE SEQUENCE [LARGE SCALE GENOMIC DNA]</scope>
    <source>
        <strain evidence="3">160</strain>
    </source>
</reference>
<dbReference type="KEGG" id="ocn:CUC15_01775"/>
<keyword evidence="2" id="KW-0808">Transferase</keyword>
<feature type="domain" description="N-acetyltransferase" evidence="1">
    <location>
        <begin position="116"/>
        <end position="252"/>
    </location>
</feature>
<dbReference type="GO" id="GO:0016747">
    <property type="term" value="F:acyltransferase activity, transferring groups other than amino-acyl groups"/>
    <property type="evidence" value="ECO:0007669"/>
    <property type="project" value="InterPro"/>
</dbReference>
<gene>
    <name evidence="2" type="ORF">CUC15_01775</name>
</gene>
<dbReference type="AlphaFoldDB" id="A0A345PCQ7"/>
<dbReference type="Pfam" id="PF00583">
    <property type="entry name" value="Acetyltransf_1"/>
    <property type="match status" value="1"/>
</dbReference>
<accession>A0A345PCQ7</accession>
<dbReference type="EMBL" id="CP024848">
    <property type="protein sequence ID" value="AXI07787.1"/>
    <property type="molecule type" value="Genomic_DNA"/>
</dbReference>
<dbReference type="CDD" id="cd04301">
    <property type="entry name" value="NAT_SF"/>
    <property type="match status" value="1"/>
</dbReference>
<evidence type="ECO:0000259" key="1">
    <source>
        <dbReference type="PROSITE" id="PS51186"/>
    </source>
</evidence>
<dbReference type="Proteomes" id="UP000253908">
    <property type="component" value="Chromosome"/>
</dbReference>
<dbReference type="Pfam" id="PF18467">
    <property type="entry name" value="DUF5613"/>
    <property type="match status" value="1"/>
</dbReference>
<proteinExistence type="predicted"/>
<protein>
    <submittedName>
        <fullName evidence="2">GNAT family N-acetyltransferase</fullName>
    </submittedName>
</protein>
<dbReference type="Gene3D" id="3.40.630.30">
    <property type="match status" value="1"/>
</dbReference>
<dbReference type="SUPFAM" id="SSF55729">
    <property type="entry name" value="Acyl-CoA N-acyltransferases (Nat)"/>
    <property type="match status" value="1"/>
</dbReference>
<sequence>MKKVTFTDIHTVGHVNAENELYKQIHYPEMLNRYDSNFIEFKKMPSLDEFIESADYLRAFHLANGQKHVKFYLPANEKPPEELNEYLIEKDYEVGFIELYAINPKEFPKVDPQESIDIEVVTSNNFPAFLDFQFQTDLEFGKEFAKQKVNLYKRHFTNPAIMQIIAFYQGLPAGTVEVIIAKETAEIDGLSVKEDFQKKGIGTRLQQFVMDTFADKTIILVADGEDTPRIMYQKQNYHYIGFQYEIQKIDSE</sequence>
<dbReference type="InterPro" id="IPR040549">
    <property type="entry name" value="DUF5613"/>
</dbReference>
<dbReference type="RefSeq" id="WP_114915081.1">
    <property type="nucleotide sequence ID" value="NZ_CP024848.1"/>
</dbReference>
<name>A0A345PCQ7_9BACI</name>
<organism evidence="2 3">
    <name type="scientific">Oceanobacillus zhaokaii</name>
    <dbReference type="NCBI Taxonomy" id="2052660"/>
    <lineage>
        <taxon>Bacteria</taxon>
        <taxon>Bacillati</taxon>
        <taxon>Bacillota</taxon>
        <taxon>Bacilli</taxon>
        <taxon>Bacillales</taxon>
        <taxon>Bacillaceae</taxon>
        <taxon>Oceanobacillus</taxon>
    </lineage>
</organism>
<dbReference type="PROSITE" id="PS51186">
    <property type="entry name" value="GNAT"/>
    <property type="match status" value="1"/>
</dbReference>
<dbReference type="InterPro" id="IPR016181">
    <property type="entry name" value="Acyl_CoA_acyltransferase"/>
</dbReference>
<dbReference type="OrthoDB" id="2213517at2"/>
<dbReference type="InterPro" id="IPR000182">
    <property type="entry name" value="GNAT_dom"/>
</dbReference>
<keyword evidence="3" id="KW-1185">Reference proteome</keyword>
<evidence type="ECO:0000313" key="2">
    <source>
        <dbReference type="EMBL" id="AXI07787.1"/>
    </source>
</evidence>